<organism evidence="3 4">
    <name type="scientific">Prauserella isguenensis</name>
    <dbReference type="NCBI Taxonomy" id="1470180"/>
    <lineage>
        <taxon>Bacteria</taxon>
        <taxon>Bacillati</taxon>
        <taxon>Actinomycetota</taxon>
        <taxon>Actinomycetes</taxon>
        <taxon>Pseudonocardiales</taxon>
        <taxon>Pseudonocardiaceae</taxon>
        <taxon>Prauserella</taxon>
    </lineage>
</organism>
<dbReference type="InterPro" id="IPR036396">
    <property type="entry name" value="Cyt_P450_sf"/>
</dbReference>
<dbReference type="AlphaFoldDB" id="A0A839S8C8"/>
<dbReference type="RefSeq" id="WP_246382488.1">
    <property type="nucleotide sequence ID" value="NZ_JACHWU010000006.1"/>
</dbReference>
<feature type="region of interest" description="Disordered" evidence="2">
    <location>
        <begin position="1"/>
        <end position="29"/>
    </location>
</feature>
<dbReference type="GO" id="GO:0020037">
    <property type="term" value="F:heme binding"/>
    <property type="evidence" value="ECO:0007669"/>
    <property type="project" value="InterPro"/>
</dbReference>
<dbReference type="InterPro" id="IPR001128">
    <property type="entry name" value="Cyt_P450"/>
</dbReference>
<dbReference type="GO" id="GO:0005506">
    <property type="term" value="F:iron ion binding"/>
    <property type="evidence" value="ECO:0007669"/>
    <property type="project" value="InterPro"/>
</dbReference>
<protein>
    <recommendedName>
        <fullName evidence="5">Cytochrome P450</fullName>
    </recommendedName>
</protein>
<evidence type="ECO:0008006" key="5">
    <source>
        <dbReference type="Google" id="ProtNLM"/>
    </source>
</evidence>
<keyword evidence="4" id="KW-1185">Reference proteome</keyword>
<feature type="compositionally biased region" description="Low complexity" evidence="2">
    <location>
        <begin position="18"/>
        <end position="29"/>
    </location>
</feature>
<dbReference type="EMBL" id="JACHWU010000006">
    <property type="protein sequence ID" value="MBB3052949.1"/>
    <property type="molecule type" value="Genomic_DNA"/>
</dbReference>
<dbReference type="InterPro" id="IPR050121">
    <property type="entry name" value="Cytochrome_P450_monoxygenase"/>
</dbReference>
<proteinExistence type="inferred from homology"/>
<dbReference type="GO" id="GO:0016705">
    <property type="term" value="F:oxidoreductase activity, acting on paired donors, with incorporation or reduction of molecular oxygen"/>
    <property type="evidence" value="ECO:0007669"/>
    <property type="project" value="InterPro"/>
</dbReference>
<dbReference type="Gene3D" id="1.10.630.10">
    <property type="entry name" value="Cytochrome P450"/>
    <property type="match status" value="1"/>
</dbReference>
<evidence type="ECO:0000256" key="2">
    <source>
        <dbReference type="SAM" id="MobiDB-lite"/>
    </source>
</evidence>
<reference evidence="3 4" key="1">
    <citation type="submission" date="2020-08" db="EMBL/GenBank/DDBJ databases">
        <title>Genomic Encyclopedia of Type Strains, Phase III (KMG-III): the genomes of soil and plant-associated and newly described type strains.</title>
        <authorList>
            <person name="Whitman W."/>
        </authorList>
    </citation>
    <scope>NUCLEOTIDE SEQUENCE [LARGE SCALE GENOMIC DNA]</scope>
    <source>
        <strain evidence="3 4">CECT 8577</strain>
    </source>
</reference>
<name>A0A839S8C8_9PSEU</name>
<dbReference type="Pfam" id="PF00067">
    <property type="entry name" value="p450"/>
    <property type="match status" value="1"/>
</dbReference>
<gene>
    <name evidence="3" type="ORF">FHS23_003992</name>
</gene>
<evidence type="ECO:0000256" key="1">
    <source>
        <dbReference type="ARBA" id="ARBA00010617"/>
    </source>
</evidence>
<dbReference type="PANTHER" id="PTHR24305">
    <property type="entry name" value="CYTOCHROME P450"/>
    <property type="match status" value="1"/>
</dbReference>
<evidence type="ECO:0000313" key="3">
    <source>
        <dbReference type="EMBL" id="MBB3052949.1"/>
    </source>
</evidence>
<comment type="similarity">
    <text evidence="1">Belongs to the cytochrome P450 family.</text>
</comment>
<dbReference type="SUPFAM" id="SSF48264">
    <property type="entry name" value="Cytochrome P450"/>
    <property type="match status" value="1"/>
</dbReference>
<accession>A0A839S8C8</accession>
<dbReference type="Proteomes" id="UP000550714">
    <property type="component" value="Unassembled WGS sequence"/>
</dbReference>
<sequence>MTDRTATDRTATDRAMPDRAAAAPATTAHAIPSAATVRADEPHPAADTASLGETARVAATVLLPAVATGLIRRRPAAMQLVERYEVDRLAVRTLRKLRRDHRGRPVQLRLPGRSVTVLLDHADVGHLLAEAPAPFSPATLEKRAALRRFQPHGVLISEGGERAERRDLNEEALQPGHEVHHIAGGWPATIASHAGGLPTVVGWEQFSDTWWRLVREITLGGDTVDDREITDLLTALRQRANWAYLVPKLRRHRERLLELVRQQVAANRPGSLASALVAAADHAGSGGRSHGSRHTGSDAVASQLLHWLFAFDAAGIATFRTLALLAAHPDMLRRAREEARDGAADAPRQLPFLRACVLESLRLWPTTPALLREARTDTAWARNGATLLAFAPLFHRDSARLPYADRFAPDVWLDGRAAAQPALVPFSAGPAACPGRDVVLFTTATFLAVFLRDREPQLDETGGARLDGGRVPASLNHFALRVSG</sequence>
<comment type="caution">
    <text evidence="3">The sequence shown here is derived from an EMBL/GenBank/DDBJ whole genome shotgun (WGS) entry which is preliminary data.</text>
</comment>
<dbReference type="GO" id="GO:0004497">
    <property type="term" value="F:monooxygenase activity"/>
    <property type="evidence" value="ECO:0007669"/>
    <property type="project" value="InterPro"/>
</dbReference>
<evidence type="ECO:0000313" key="4">
    <source>
        <dbReference type="Proteomes" id="UP000550714"/>
    </source>
</evidence>
<dbReference type="PANTHER" id="PTHR24305:SF166">
    <property type="entry name" value="CYTOCHROME P450 12A4, MITOCHONDRIAL-RELATED"/>
    <property type="match status" value="1"/>
</dbReference>
<feature type="compositionally biased region" description="Basic and acidic residues" evidence="2">
    <location>
        <begin position="1"/>
        <end position="17"/>
    </location>
</feature>